<evidence type="ECO:0000313" key="13">
    <source>
        <dbReference type="EMBL" id="EAH0219925.1"/>
    </source>
</evidence>
<evidence type="ECO:0000313" key="15">
    <source>
        <dbReference type="EMBL" id="EAH1617014.1"/>
    </source>
</evidence>
<dbReference type="EMBL" id="AABFMV010000007">
    <property type="protein sequence ID" value="EAH1615755.1"/>
    <property type="molecule type" value="Genomic_DNA"/>
</dbReference>
<evidence type="ECO:0000313" key="10">
    <source>
        <dbReference type="EMBL" id="EAG9857588.1"/>
    </source>
</evidence>
<evidence type="ECO:0000256" key="2">
    <source>
        <dbReference type="ARBA" id="ARBA00022603"/>
    </source>
</evidence>
<evidence type="ECO:0000256" key="3">
    <source>
        <dbReference type="ARBA" id="ARBA00022679"/>
    </source>
</evidence>
<evidence type="ECO:0000313" key="21">
    <source>
        <dbReference type="Proteomes" id="UP000548826"/>
    </source>
</evidence>
<dbReference type="Pfam" id="PF01555">
    <property type="entry name" value="N6_N4_Mtase"/>
    <property type="match status" value="1"/>
</dbReference>
<feature type="domain" description="DNA methylase N-4/N-6" evidence="6">
    <location>
        <begin position="28"/>
        <end position="267"/>
    </location>
</feature>
<dbReference type="SUPFAM" id="SSF53335">
    <property type="entry name" value="S-adenosyl-L-methionine-dependent methyltransferases"/>
    <property type="match status" value="1"/>
</dbReference>
<dbReference type="EMBL" id="AABGFX010000007">
    <property type="protein sequence ID" value="EAH3127640.1"/>
    <property type="molecule type" value="Genomic_DNA"/>
</dbReference>
<evidence type="ECO:0000313" key="18">
    <source>
        <dbReference type="Proteomes" id="UP000517258"/>
    </source>
</evidence>
<dbReference type="Proteomes" id="UP000344343">
    <property type="component" value="Unassembled WGS sequence"/>
</dbReference>
<keyword evidence="4" id="KW-0680">Restriction system</keyword>
<dbReference type="InterPro" id="IPR002941">
    <property type="entry name" value="DNA_methylase_N4/N6"/>
</dbReference>
<dbReference type="Proteomes" id="UP000548826">
    <property type="component" value="Unassembled WGS sequence"/>
</dbReference>
<protein>
    <recommendedName>
        <fullName evidence="5">Methyltransferase</fullName>
        <ecNumber evidence="5">2.1.1.-</ecNumber>
    </recommendedName>
</protein>
<dbReference type="PRINTS" id="PR00508">
    <property type="entry name" value="S21N4MTFRASE"/>
</dbReference>
<evidence type="ECO:0000259" key="6">
    <source>
        <dbReference type="Pfam" id="PF01555"/>
    </source>
</evidence>
<evidence type="ECO:0000313" key="20">
    <source>
        <dbReference type="Proteomes" id="UP000529135"/>
    </source>
</evidence>
<dbReference type="EMBL" id="AABEVI010000007">
    <property type="protein sequence ID" value="EAH0218900.1"/>
    <property type="molecule type" value="Genomic_DNA"/>
</dbReference>
<dbReference type="Proteomes" id="UP000525068">
    <property type="component" value="Unassembled WGS sequence"/>
</dbReference>
<evidence type="ECO:0000313" key="11">
    <source>
        <dbReference type="EMBL" id="EAG9858637.1"/>
    </source>
</evidence>
<comment type="caution">
    <text evidence="14">The sequence shown here is derived from an EMBL/GenBank/DDBJ whole genome shotgun (WGS) entry which is preliminary data.</text>
</comment>
<keyword evidence="3 14" id="KW-0808">Transferase</keyword>
<dbReference type="InterPro" id="IPR002052">
    <property type="entry name" value="DNA_methylase_N6_adenine_CS"/>
</dbReference>
<dbReference type="EMBL" id="AABCVX010000008">
    <property type="protein sequence ID" value="EAG6170551.1"/>
    <property type="molecule type" value="Genomic_DNA"/>
</dbReference>
<evidence type="ECO:0000313" key="14">
    <source>
        <dbReference type="EMBL" id="EAH1615755.1"/>
    </source>
</evidence>
<dbReference type="Proteomes" id="UP000566721">
    <property type="component" value="Unassembled WGS sequence"/>
</dbReference>
<organism evidence="14 19">
    <name type="scientific">Listeria monocytogenes</name>
    <dbReference type="NCBI Taxonomy" id="1639"/>
    <lineage>
        <taxon>Bacteria</taxon>
        <taxon>Bacillati</taxon>
        <taxon>Bacillota</taxon>
        <taxon>Bacilli</taxon>
        <taxon>Bacillales</taxon>
        <taxon>Listeriaceae</taxon>
        <taxon>Listeria</taxon>
    </lineage>
</organism>
<dbReference type="RefSeq" id="WP_102135820.1">
    <property type="nucleotide sequence ID" value="NZ_CAAVEO010000005.1"/>
</dbReference>
<dbReference type="EMBL" id="AABCVX010000020">
    <property type="protein sequence ID" value="EAG6170778.1"/>
    <property type="molecule type" value="Genomic_DNA"/>
</dbReference>
<keyword evidence="2 14" id="KW-0489">Methyltransferase</keyword>
<dbReference type="PROSITE" id="PS00092">
    <property type="entry name" value="N6_MTASE"/>
    <property type="match status" value="1"/>
</dbReference>
<reference evidence="18 19" key="2">
    <citation type="submission" date="2019-04" db="EMBL/GenBank/DDBJ databases">
        <authorList>
            <person name="Ashton P.M."/>
            <person name="Dallman T."/>
            <person name="Nair S."/>
            <person name="De Pinna E."/>
            <person name="Peters T."/>
            <person name="Grant K."/>
        </authorList>
    </citation>
    <scope>NUCLEOTIDE SEQUENCE [LARGE SCALE GENOMIC DNA]</scope>
    <source>
        <strain evidence="10 21">429821</strain>
        <strain evidence="14 19">562417</strain>
        <strain evidence="16 20">562428</strain>
        <strain evidence="12 18">563356</strain>
    </source>
</reference>
<dbReference type="Proteomes" id="UP000517258">
    <property type="component" value="Unassembled WGS sequence"/>
</dbReference>
<dbReference type="Gene3D" id="3.40.50.150">
    <property type="entry name" value="Vaccinia Virus protein VP39"/>
    <property type="match status" value="1"/>
</dbReference>
<evidence type="ECO:0000313" key="19">
    <source>
        <dbReference type="Proteomes" id="UP000525068"/>
    </source>
</evidence>
<evidence type="ECO:0000256" key="4">
    <source>
        <dbReference type="ARBA" id="ARBA00022747"/>
    </source>
</evidence>
<evidence type="ECO:0000256" key="1">
    <source>
        <dbReference type="ARBA" id="ARBA00006594"/>
    </source>
</evidence>
<dbReference type="EMBL" id="AABFMV010000039">
    <property type="protein sequence ID" value="EAH1617014.1"/>
    <property type="molecule type" value="Genomic_DNA"/>
</dbReference>
<gene>
    <name evidence="14" type="ORF">D4271_10070</name>
    <name evidence="15" type="ORF">D4271_16575</name>
    <name evidence="10" type="ORF">D4C60_11335</name>
    <name evidence="11" type="ORF">D4C60_16735</name>
    <name evidence="12" type="ORF">D4D89_11275</name>
    <name evidence="13" type="ORF">D4D89_16615</name>
    <name evidence="16" type="ORF">D5M70_10005</name>
    <name evidence="8" type="ORF">DCT16_14320</name>
    <name evidence="9" type="ORF">DCT16_15505</name>
    <name evidence="7" type="ORF">EX365_13395</name>
</gene>
<dbReference type="Proteomes" id="UP000529135">
    <property type="component" value="Unassembled WGS sequence"/>
</dbReference>
<accession>A0A461KK85</accession>
<name>A0A461KK85_LISMN</name>
<comment type="similarity">
    <text evidence="1 5">Belongs to the N(4)/N(6)-methyltransferase family.</text>
</comment>
<evidence type="ECO:0000313" key="22">
    <source>
        <dbReference type="Proteomes" id="UP000566721"/>
    </source>
</evidence>
<dbReference type="EMBL" id="AABEQV010000007">
    <property type="protein sequence ID" value="EAG9857588.1"/>
    <property type="molecule type" value="Genomic_DNA"/>
</dbReference>
<dbReference type="EC" id="2.1.1.-" evidence="5"/>
<proteinExistence type="inferred from homology"/>
<dbReference type="GO" id="GO:0009307">
    <property type="term" value="P:DNA restriction-modification system"/>
    <property type="evidence" value="ECO:0007669"/>
    <property type="project" value="UniProtKB-KW"/>
</dbReference>
<evidence type="ECO:0000313" key="7">
    <source>
        <dbReference type="EMBL" id="EAD5787554.1"/>
    </source>
</evidence>
<dbReference type="AlphaFoldDB" id="A0A461KK85"/>
<evidence type="ECO:0000313" key="12">
    <source>
        <dbReference type="EMBL" id="EAH0218900.1"/>
    </source>
</evidence>
<evidence type="ECO:0000313" key="8">
    <source>
        <dbReference type="EMBL" id="EAG6170551.1"/>
    </source>
</evidence>
<dbReference type="GO" id="GO:0003677">
    <property type="term" value="F:DNA binding"/>
    <property type="evidence" value="ECO:0007669"/>
    <property type="project" value="InterPro"/>
</dbReference>
<dbReference type="GO" id="GO:0008170">
    <property type="term" value="F:N-methyltransferase activity"/>
    <property type="evidence" value="ECO:0007669"/>
    <property type="project" value="InterPro"/>
</dbReference>
<dbReference type="EMBL" id="AABEQV010000042">
    <property type="protein sequence ID" value="EAG9858637.1"/>
    <property type="molecule type" value="Genomic_DNA"/>
</dbReference>
<dbReference type="InterPro" id="IPR029063">
    <property type="entry name" value="SAM-dependent_MTases_sf"/>
</dbReference>
<dbReference type="GO" id="GO:0032259">
    <property type="term" value="P:methylation"/>
    <property type="evidence" value="ECO:0007669"/>
    <property type="project" value="UniProtKB-KW"/>
</dbReference>
<evidence type="ECO:0000313" key="9">
    <source>
        <dbReference type="EMBL" id="EAG6170778.1"/>
    </source>
</evidence>
<dbReference type="InterPro" id="IPR001091">
    <property type="entry name" value="RM_Methyltransferase"/>
</dbReference>
<evidence type="ECO:0000313" key="16">
    <source>
        <dbReference type="EMBL" id="EAH3127640.1"/>
    </source>
</evidence>
<evidence type="ECO:0000256" key="5">
    <source>
        <dbReference type="RuleBase" id="RU362026"/>
    </source>
</evidence>
<dbReference type="EMBL" id="AABEVI010000051">
    <property type="protein sequence ID" value="EAH0219925.1"/>
    <property type="molecule type" value="Genomic_DNA"/>
</dbReference>
<sequence>MSIEYNKAYLGNSDDFMANMIDEGIKFDLILTDPPYNLKKDFGNDSDSLSLTDFLDINKKRISQCHQLLDTNGSLIWFGIHKYIGFLQVMMYEEGLYYRGMNIWNYDNGFSRSKKVPATTYEPFLWFSNSDKKWTYNADDVRVPYKSSERLKNPVYYKDKNGNRKEWTPNPNGALRGDIWQYPTLAGKNFAKERTDHPTQKPEALITELIKAYCPKNKEGKYEGTILDPFHGSGTLGVCCEKLNKQGHNIKWIGIELEKKWVDVANERLDLARDLLV</sequence>
<evidence type="ECO:0000313" key="17">
    <source>
        <dbReference type="Proteomes" id="UP000344343"/>
    </source>
</evidence>
<reference evidence="8 22" key="1">
    <citation type="submission" date="2018-06" db="EMBL/GenBank/DDBJ databases">
        <authorList>
            <consortium name="GenomeTrakr: Next Generation Sequencing Network for Food Pathogen Tracability"/>
        </authorList>
    </citation>
    <scope>NUCLEOTIDE SEQUENCE [LARGE SCALE GENOMIC DNA]</scope>
    <source>
        <strain evidence="7 17">FDA00013853</strain>
        <strain evidence="8 22">FLAG-38921</strain>
    </source>
</reference>
<dbReference type="EMBL" id="AAANYR010000008">
    <property type="protein sequence ID" value="EAD5787554.1"/>
    <property type="molecule type" value="Genomic_DNA"/>
</dbReference>